<feature type="signal peptide" evidence="1">
    <location>
        <begin position="1"/>
        <end position="18"/>
    </location>
</feature>
<sequence>QMRESLLLLLISLSVSSAIMCYVCHTDYNENCWEKYEDTIRGCERKNINGQRLAAIGCRTIRISHGEERSLIRECAYTGEDVDNKMSRGSNKLLRSYTQCSENKCNSSSSFFSLFSIGSITIFALFSRM</sequence>
<dbReference type="Proteomes" id="UP000005239">
    <property type="component" value="Unassembled WGS sequence"/>
</dbReference>
<evidence type="ECO:0008006" key="4">
    <source>
        <dbReference type="Google" id="ProtNLM"/>
    </source>
</evidence>
<evidence type="ECO:0000256" key="1">
    <source>
        <dbReference type="SAM" id="SignalP"/>
    </source>
</evidence>
<dbReference type="OrthoDB" id="6083863at2759"/>
<reference evidence="2" key="2">
    <citation type="submission" date="2022-06" db="UniProtKB">
        <authorList>
            <consortium name="EnsemblMetazoa"/>
        </authorList>
    </citation>
    <scope>IDENTIFICATION</scope>
    <source>
        <strain evidence="2">PS312</strain>
    </source>
</reference>
<gene>
    <name evidence="2" type="primary">WBGene00304709</name>
</gene>
<evidence type="ECO:0000313" key="2">
    <source>
        <dbReference type="EnsemblMetazoa" id="PPA46930.1"/>
    </source>
</evidence>
<proteinExistence type="predicted"/>
<protein>
    <recommendedName>
        <fullName evidence="4">Protein sleepless</fullName>
    </recommendedName>
</protein>
<keyword evidence="1" id="KW-0732">Signal</keyword>
<feature type="chain" id="PRO_5035818096" description="Protein sleepless" evidence="1">
    <location>
        <begin position="19"/>
        <end position="129"/>
    </location>
</feature>
<accession>A0A8R1V4Q6</accession>
<dbReference type="AlphaFoldDB" id="A0A8R1V4Q6"/>
<evidence type="ECO:0000313" key="3">
    <source>
        <dbReference type="Proteomes" id="UP000005239"/>
    </source>
</evidence>
<keyword evidence="3" id="KW-1185">Reference proteome</keyword>
<organism evidence="2 3">
    <name type="scientific">Pristionchus pacificus</name>
    <name type="common">Parasitic nematode worm</name>
    <dbReference type="NCBI Taxonomy" id="54126"/>
    <lineage>
        <taxon>Eukaryota</taxon>
        <taxon>Metazoa</taxon>
        <taxon>Ecdysozoa</taxon>
        <taxon>Nematoda</taxon>
        <taxon>Chromadorea</taxon>
        <taxon>Rhabditida</taxon>
        <taxon>Rhabditina</taxon>
        <taxon>Diplogasteromorpha</taxon>
        <taxon>Diplogasteroidea</taxon>
        <taxon>Neodiplogasteridae</taxon>
        <taxon>Pristionchus</taxon>
    </lineage>
</organism>
<reference evidence="3" key="1">
    <citation type="journal article" date="2008" name="Nat. Genet.">
        <title>The Pristionchus pacificus genome provides a unique perspective on nematode lifestyle and parasitism.</title>
        <authorList>
            <person name="Dieterich C."/>
            <person name="Clifton S.W."/>
            <person name="Schuster L.N."/>
            <person name="Chinwalla A."/>
            <person name="Delehaunty K."/>
            <person name="Dinkelacker I."/>
            <person name="Fulton L."/>
            <person name="Fulton R."/>
            <person name="Godfrey J."/>
            <person name="Minx P."/>
            <person name="Mitreva M."/>
            <person name="Roeseler W."/>
            <person name="Tian H."/>
            <person name="Witte H."/>
            <person name="Yang S.P."/>
            <person name="Wilson R.K."/>
            <person name="Sommer R.J."/>
        </authorList>
    </citation>
    <scope>NUCLEOTIDE SEQUENCE [LARGE SCALE GENOMIC DNA]</scope>
    <source>
        <strain evidence="3">PS312</strain>
    </source>
</reference>
<name>A0A8R1V4Q6_PRIPA</name>
<dbReference type="EnsemblMetazoa" id="PPA46930.1">
    <property type="protein sequence ID" value="PPA46930.1"/>
    <property type="gene ID" value="WBGene00304709"/>
</dbReference>